<dbReference type="Gene3D" id="1.20.1220.12">
    <property type="entry name" value="Malate synthase, domain III"/>
    <property type="match status" value="1"/>
</dbReference>
<evidence type="ECO:0000256" key="11">
    <source>
        <dbReference type="NCBIfam" id="TIGR01345"/>
    </source>
</evidence>
<dbReference type="Proteomes" id="UP000576152">
    <property type="component" value="Unassembled WGS sequence"/>
</dbReference>
<dbReference type="InterPro" id="IPR046363">
    <property type="entry name" value="MS_N_TIM-barrel_dom"/>
</dbReference>
<comment type="subunit">
    <text evidence="10">Monomer.</text>
</comment>
<keyword evidence="17" id="KW-0012">Acyltransferase</keyword>
<accession>A0ABR6HRA4</accession>
<evidence type="ECO:0000256" key="6">
    <source>
        <dbReference type="ARBA" id="ARBA00022723"/>
    </source>
</evidence>
<evidence type="ECO:0000259" key="14">
    <source>
        <dbReference type="Pfam" id="PF20656"/>
    </source>
</evidence>
<evidence type="ECO:0000256" key="1">
    <source>
        <dbReference type="ARBA" id="ARBA00001946"/>
    </source>
</evidence>
<dbReference type="Pfam" id="PF20658">
    <property type="entry name" value="MSG_insertion"/>
    <property type="match status" value="1"/>
</dbReference>
<keyword evidence="2 10" id="KW-0329">Glyoxylate bypass</keyword>
<feature type="domain" description="Malate synthase C-terminal" evidence="16">
    <location>
        <begin position="590"/>
        <end position="683"/>
    </location>
</feature>
<sequence length="722" mass="79069">MAERIDKHGLMVAPELVEFIKEEALPGTGIDADEFWKGFAALAQEFGPRIRDALSVRAKMQAEIDAWHQTRKGKPIDPAEYREMLKGIGYLVPEGDDFEIGTENTDPEIAHTPGPQLVVPITNARFALNAANARWGSLYDALYGTDALGCLPQGKGYDEARGAEVIAWGRKHLDEVAPLDGTSWAEIDRLEVKGGTLVGCKGDAEHGLKEPEQFAGSSTGDGADLRVLLEKNGLLIEIVVDPSSQIGGSDRAGISDIRLESAVSTIMDCEDSVAAVDAEDKVLAYRNWLGLMQGTLQATFQKGGEEMTRRMEGDREYTAPDGSTRTVKGRSLMLVRNVGHLMTNPAIVGKDDEREISEGLMDAVITVLIAMHDLNKDEGPRNSTRGSVYIVKPKMHGPDEVRLSDEMFTAVEKMLGLPQYTVKLGIMDEERRTSANLKECIRAAKNRVAFINTGFLDRTGDEIHTSMEAGPMVPKGEMKSSAWIQAYEDRNVDIGLACGLKGKAQIGKGMWAMPDRMADMLDQKIGHPKAGATCAWVPSPTAATLHATHYHHVDVLARQEEIAKGGARGTLEDLLTIPLATGRNFDDAEVTREIENNAQGILGYVVRWIDQGVGCSKVPDINDVGLMEDRATCRISSQALANWLHHGVVSEEQVMTAMKKMAEVVDRQNEGDPAYKPMAPHFDSLAFQAACDLVFEGRKQPSGYTEPVLHRRRLELKNMENV</sequence>
<evidence type="ECO:0000259" key="13">
    <source>
        <dbReference type="Pfam" id="PF01274"/>
    </source>
</evidence>
<feature type="domain" description="Malate synthase G alpha-beta insertion" evidence="15">
    <location>
        <begin position="157"/>
        <end position="230"/>
    </location>
</feature>
<comment type="pathway">
    <text evidence="10 12">Carbohydrate metabolism; glyoxylate cycle; (S)-malate from isocitrate: step 2/2.</text>
</comment>
<dbReference type="EMBL" id="JACIBX010000009">
    <property type="protein sequence ID" value="MBB3712970.1"/>
    <property type="molecule type" value="Genomic_DNA"/>
</dbReference>
<dbReference type="RefSeq" id="WP_183474293.1">
    <property type="nucleotide sequence ID" value="NZ_JACIBX010000009.1"/>
</dbReference>
<keyword evidence="7 10" id="KW-0460">Magnesium</keyword>
<dbReference type="Pfam" id="PF20656">
    <property type="entry name" value="MS_N"/>
    <property type="match status" value="1"/>
</dbReference>
<comment type="caution">
    <text evidence="10">Lacks conserved residue(s) required for the propagation of feature annotation.</text>
</comment>
<keyword evidence="8 10" id="KW-0558">Oxidation</keyword>
<comment type="subcellular location">
    <subcellularLocation>
        <location evidence="10 12">Cytoplasm</location>
    </subcellularLocation>
</comment>
<comment type="cofactor">
    <cofactor evidence="1 10">
        <name>Mg(2+)</name>
        <dbReference type="ChEBI" id="CHEBI:18420"/>
    </cofactor>
</comment>
<keyword evidence="3 10" id="KW-0963">Cytoplasm</keyword>
<keyword evidence="18" id="KW-1185">Reference proteome</keyword>
<comment type="caution">
    <text evidence="17">The sequence shown here is derived from an EMBL/GenBank/DDBJ whole genome shotgun (WGS) entry which is preliminary data.</text>
</comment>
<proteinExistence type="inferred from homology"/>
<feature type="binding site" evidence="10">
    <location>
        <position position="429"/>
    </location>
    <ligand>
        <name>glyoxylate</name>
        <dbReference type="ChEBI" id="CHEBI:36655"/>
    </ligand>
</feature>
<dbReference type="InterPro" id="IPR001465">
    <property type="entry name" value="Malate_synthase_TIM"/>
</dbReference>
<comment type="function">
    <text evidence="10">Involved in the glycolate utilization. Catalyzes the condensation and subsequent hydrolysis of acetyl-coenzyme A (acetyl-CoA) and glyoxylate to form malate and CoA.</text>
</comment>
<dbReference type="SUPFAM" id="SSF51645">
    <property type="entry name" value="Malate synthase G"/>
    <property type="match status" value="1"/>
</dbReference>
<feature type="binding site" evidence="10">
    <location>
        <begin position="125"/>
        <end position="126"/>
    </location>
    <ligand>
        <name>acetyl-CoA</name>
        <dbReference type="ChEBI" id="CHEBI:57288"/>
    </ligand>
</feature>
<name>A0ABR6HRA4_9RHOB</name>
<evidence type="ECO:0000256" key="4">
    <source>
        <dbReference type="ARBA" id="ARBA00022532"/>
    </source>
</evidence>
<evidence type="ECO:0000313" key="18">
    <source>
        <dbReference type="Proteomes" id="UP000576152"/>
    </source>
</evidence>
<feature type="binding site" evidence="10">
    <location>
        <position position="538"/>
    </location>
    <ligand>
        <name>acetyl-CoA</name>
        <dbReference type="ChEBI" id="CHEBI:57288"/>
    </ligand>
</feature>
<reference evidence="17 18" key="1">
    <citation type="submission" date="2020-08" db="EMBL/GenBank/DDBJ databases">
        <title>Genomic Encyclopedia of Type Strains, Phase III (KMG-III): the genomes of soil and plant-associated and newly described type strains.</title>
        <authorList>
            <person name="Whitman W."/>
        </authorList>
    </citation>
    <scope>NUCLEOTIDE SEQUENCE [LARGE SCALE GENOMIC DNA]</scope>
    <source>
        <strain evidence="17 18">CECT 8572</strain>
    </source>
</reference>
<dbReference type="InterPro" id="IPR048356">
    <property type="entry name" value="MS_N"/>
</dbReference>
<dbReference type="InterPro" id="IPR048355">
    <property type="entry name" value="MS_C"/>
</dbReference>
<keyword evidence="4 10" id="KW-0816">Tricarboxylic acid cycle</keyword>
<dbReference type="NCBIfam" id="TIGR01345">
    <property type="entry name" value="malate_syn_G"/>
    <property type="match status" value="1"/>
</dbReference>
<feature type="binding site" evidence="10">
    <location>
        <position position="309"/>
    </location>
    <ligand>
        <name>acetyl-CoA</name>
        <dbReference type="ChEBI" id="CHEBI:57288"/>
    </ligand>
</feature>
<feature type="domain" description="Malate synthase N-terminal" evidence="14">
    <location>
        <begin position="16"/>
        <end position="70"/>
    </location>
</feature>
<feature type="active site" description="Proton acceptor" evidence="10">
    <location>
        <position position="336"/>
    </location>
</feature>
<evidence type="ECO:0000259" key="15">
    <source>
        <dbReference type="Pfam" id="PF20658"/>
    </source>
</evidence>
<dbReference type="NCBIfam" id="NF002825">
    <property type="entry name" value="PRK02999.1"/>
    <property type="match status" value="1"/>
</dbReference>
<dbReference type="Pfam" id="PF20659">
    <property type="entry name" value="MS_C"/>
    <property type="match status" value="1"/>
</dbReference>
<dbReference type="PANTHER" id="PTHR42739">
    <property type="entry name" value="MALATE SYNTHASE G"/>
    <property type="match status" value="1"/>
</dbReference>
<organism evidence="17 18">
    <name type="scientific">Limimaricola variabilis</name>
    <dbReference type="NCBI Taxonomy" id="1492771"/>
    <lineage>
        <taxon>Bacteria</taxon>
        <taxon>Pseudomonadati</taxon>
        <taxon>Pseudomonadota</taxon>
        <taxon>Alphaproteobacteria</taxon>
        <taxon>Rhodobacterales</taxon>
        <taxon>Paracoccaceae</taxon>
        <taxon>Limimaricola</taxon>
    </lineage>
</organism>
<evidence type="ECO:0000256" key="2">
    <source>
        <dbReference type="ARBA" id="ARBA00022435"/>
    </source>
</evidence>
<dbReference type="GO" id="GO:0004474">
    <property type="term" value="F:malate synthase activity"/>
    <property type="evidence" value="ECO:0007669"/>
    <property type="project" value="UniProtKB-EC"/>
</dbReference>
<dbReference type="InterPro" id="IPR048357">
    <property type="entry name" value="MSG_insertion"/>
</dbReference>
<evidence type="ECO:0000256" key="9">
    <source>
        <dbReference type="ARBA" id="ARBA00047918"/>
    </source>
</evidence>
<feature type="binding site" evidence="10">
    <location>
        <position position="336"/>
    </location>
    <ligand>
        <name>glyoxylate</name>
        <dbReference type="ChEBI" id="CHEBI:36655"/>
    </ligand>
</feature>
<evidence type="ECO:0000313" key="17">
    <source>
        <dbReference type="EMBL" id="MBB3712970.1"/>
    </source>
</evidence>
<feature type="binding site" evidence="10">
    <location>
        <position position="457"/>
    </location>
    <ligand>
        <name>Mg(2+)</name>
        <dbReference type="ChEBI" id="CHEBI:18420"/>
    </ligand>
</feature>
<dbReference type="InterPro" id="IPR044856">
    <property type="entry name" value="Malate_synth_C_sf"/>
</dbReference>
<feature type="modified residue" description="Cysteine sulfenic acid (-SOH)" evidence="10">
    <location>
        <position position="615"/>
    </location>
</feature>
<evidence type="ECO:0000256" key="3">
    <source>
        <dbReference type="ARBA" id="ARBA00022490"/>
    </source>
</evidence>
<feature type="binding site" evidence="10">
    <location>
        <position position="429"/>
    </location>
    <ligand>
        <name>Mg(2+)</name>
        <dbReference type="ChEBI" id="CHEBI:18420"/>
    </ligand>
</feature>
<dbReference type="InterPro" id="IPR006253">
    <property type="entry name" value="Malate_synthG"/>
</dbReference>
<feature type="binding site" evidence="10">
    <location>
        <position position="118"/>
    </location>
    <ligand>
        <name>acetyl-CoA</name>
        <dbReference type="ChEBI" id="CHEBI:57288"/>
    </ligand>
</feature>
<feature type="domain" description="Malate synthase TIM barrel" evidence="13">
    <location>
        <begin position="333"/>
        <end position="577"/>
    </location>
</feature>
<dbReference type="Pfam" id="PF01274">
    <property type="entry name" value="MS_TIM-barrel"/>
    <property type="match status" value="1"/>
</dbReference>
<dbReference type="Gene3D" id="3.20.20.360">
    <property type="entry name" value="Malate synthase, domain 3"/>
    <property type="match status" value="2"/>
</dbReference>
<comment type="catalytic activity">
    <reaction evidence="9 10 12">
        <text>glyoxylate + acetyl-CoA + H2O = (S)-malate + CoA + H(+)</text>
        <dbReference type="Rhea" id="RHEA:18181"/>
        <dbReference type="ChEBI" id="CHEBI:15377"/>
        <dbReference type="ChEBI" id="CHEBI:15378"/>
        <dbReference type="ChEBI" id="CHEBI:15589"/>
        <dbReference type="ChEBI" id="CHEBI:36655"/>
        <dbReference type="ChEBI" id="CHEBI:57287"/>
        <dbReference type="ChEBI" id="CHEBI:57288"/>
        <dbReference type="EC" id="2.3.3.9"/>
    </reaction>
</comment>
<evidence type="ECO:0000259" key="16">
    <source>
        <dbReference type="Pfam" id="PF20659"/>
    </source>
</evidence>
<evidence type="ECO:0000256" key="10">
    <source>
        <dbReference type="HAMAP-Rule" id="MF_00641"/>
    </source>
</evidence>
<evidence type="ECO:0000256" key="5">
    <source>
        <dbReference type="ARBA" id="ARBA00022679"/>
    </source>
</evidence>
<keyword evidence="6 10" id="KW-0479">Metal-binding</keyword>
<feature type="active site" description="Proton donor" evidence="10">
    <location>
        <position position="629"/>
    </location>
</feature>
<protein>
    <recommendedName>
        <fullName evidence="10 11">Malate synthase G</fullName>
        <ecNumber evidence="10 11">2.3.3.9</ecNumber>
    </recommendedName>
</protein>
<feature type="binding site" evidence="10">
    <location>
        <begin position="454"/>
        <end position="457"/>
    </location>
    <ligand>
        <name>glyoxylate</name>
        <dbReference type="ChEBI" id="CHEBI:36655"/>
    </ligand>
</feature>
<dbReference type="HAMAP" id="MF_00641">
    <property type="entry name" value="Malate_synth_G"/>
    <property type="match status" value="1"/>
</dbReference>
<dbReference type="PANTHER" id="PTHR42739:SF1">
    <property type="entry name" value="MALATE SYNTHASE G"/>
    <property type="match status" value="1"/>
</dbReference>
<keyword evidence="5 10" id="KW-0808">Transferase</keyword>
<comment type="similarity">
    <text evidence="10 12">Belongs to the malate synthase family. GlcB subfamily.</text>
</comment>
<dbReference type="InterPro" id="IPR011076">
    <property type="entry name" value="Malate_synth_sf"/>
</dbReference>
<evidence type="ECO:0000256" key="7">
    <source>
        <dbReference type="ARBA" id="ARBA00022842"/>
    </source>
</evidence>
<feature type="binding site" evidence="10">
    <location>
        <position position="272"/>
    </location>
    <ligand>
        <name>acetyl-CoA</name>
        <dbReference type="ChEBI" id="CHEBI:57288"/>
    </ligand>
</feature>
<dbReference type="EC" id="2.3.3.9" evidence="10 11"/>
<gene>
    <name evidence="10" type="primary">glcB</name>
    <name evidence="17" type="ORF">FHS00_002568</name>
</gene>
<evidence type="ECO:0000256" key="8">
    <source>
        <dbReference type="ARBA" id="ARBA00023097"/>
    </source>
</evidence>
<evidence type="ECO:0000256" key="12">
    <source>
        <dbReference type="RuleBase" id="RU003572"/>
    </source>
</evidence>